<reference evidence="1" key="1">
    <citation type="submission" date="2023-05" db="EMBL/GenBank/DDBJ databases">
        <authorList>
            <consortium name="ELIXIR-Norway"/>
        </authorList>
    </citation>
    <scope>NUCLEOTIDE SEQUENCE</scope>
</reference>
<evidence type="ECO:0000313" key="2">
    <source>
        <dbReference type="Proteomes" id="UP001162501"/>
    </source>
</evidence>
<name>A0AC60A9Q2_RANTA</name>
<dbReference type="Proteomes" id="UP001162501">
    <property type="component" value="Chromosome 8"/>
</dbReference>
<dbReference type="EMBL" id="OX596092">
    <property type="protein sequence ID" value="CAN0561530.1"/>
    <property type="molecule type" value="Genomic_DNA"/>
</dbReference>
<accession>A0AC60A9Q2</accession>
<reference evidence="1" key="2">
    <citation type="submission" date="2025-03" db="EMBL/GenBank/DDBJ databases">
        <authorList>
            <consortium name="ELIXIR-Norway"/>
            <consortium name="Elixir Norway"/>
        </authorList>
    </citation>
    <scope>NUCLEOTIDE SEQUENCE</scope>
</reference>
<evidence type="ECO:0000313" key="1">
    <source>
        <dbReference type="EMBL" id="CAN0561530.1"/>
    </source>
</evidence>
<protein>
    <submittedName>
        <fullName evidence="1">Uncharacterized protein</fullName>
    </submittedName>
</protein>
<gene>
    <name evidence="1" type="ORF">MRATA1EN22A_LOCUS27202</name>
</gene>
<sequence length="89" mass="8977">MCSPLSPHQLSGGPGASQDGGVEGSRLRVCAGAGVHVPERGRRASSPSSGCSPEGLRAPPLVRSGRGWWRLPPPLVLSPRAGASSSLVA</sequence>
<proteinExistence type="predicted"/>
<organism evidence="1 2">
    <name type="scientific">Rangifer tarandus platyrhynchus</name>
    <name type="common">Svalbard reindeer</name>
    <dbReference type="NCBI Taxonomy" id="3082113"/>
    <lineage>
        <taxon>Eukaryota</taxon>
        <taxon>Metazoa</taxon>
        <taxon>Chordata</taxon>
        <taxon>Craniata</taxon>
        <taxon>Vertebrata</taxon>
        <taxon>Euteleostomi</taxon>
        <taxon>Mammalia</taxon>
        <taxon>Eutheria</taxon>
        <taxon>Laurasiatheria</taxon>
        <taxon>Artiodactyla</taxon>
        <taxon>Ruminantia</taxon>
        <taxon>Pecora</taxon>
        <taxon>Cervidae</taxon>
        <taxon>Odocoileinae</taxon>
        <taxon>Rangifer</taxon>
    </lineage>
</organism>